<evidence type="ECO:0000313" key="5">
    <source>
        <dbReference type="Proteomes" id="UP000286681"/>
    </source>
</evidence>
<dbReference type="EMBL" id="CP018820">
    <property type="protein sequence ID" value="APR52299.1"/>
    <property type="molecule type" value="Genomic_DNA"/>
</dbReference>
<reference evidence="1" key="1">
    <citation type="submission" date="2016-12" db="EMBL/GenBank/DDBJ databases">
        <title>Whole genome sequencing of Sphingomonas koreensis.</title>
        <authorList>
            <person name="Conlan S."/>
            <person name="Thomas P.J."/>
            <person name="Mullikin J."/>
            <person name="Palmore T.N."/>
            <person name="Frank K.M."/>
            <person name="Segre J.A."/>
        </authorList>
    </citation>
    <scope>NUCLEOTIDE SEQUENCE</scope>
    <source>
        <strain evidence="1">ABOJV</strain>
    </source>
</reference>
<organism evidence="1 4">
    <name type="scientific">Sphingomonas koreensis</name>
    <dbReference type="NCBI Taxonomy" id="93064"/>
    <lineage>
        <taxon>Bacteria</taxon>
        <taxon>Pseudomonadati</taxon>
        <taxon>Pseudomonadota</taxon>
        <taxon>Alphaproteobacteria</taxon>
        <taxon>Sphingomonadales</taxon>
        <taxon>Sphingomonadaceae</taxon>
        <taxon>Sphingomonas</taxon>
    </lineage>
</organism>
<dbReference type="OrthoDB" id="9809132at2"/>
<gene>
    <name evidence="1" type="ORF">BRX40_07540</name>
    <name evidence="2" type="ORF">CA257_15970</name>
    <name evidence="3" type="ORF">DAH66_15600</name>
</gene>
<dbReference type="RefSeq" id="WP_075151185.1">
    <property type="nucleotide sequence ID" value="NZ_CP018820.1"/>
</dbReference>
<dbReference type="EMBL" id="QQYZ01000016">
    <property type="protein sequence ID" value="RSY80596.1"/>
    <property type="molecule type" value="Genomic_DNA"/>
</dbReference>
<dbReference type="PANTHER" id="PTHR38013">
    <property type="entry name" value="GLYCOPROTEIN/POLYSACCHARIDE METABOLISM"/>
    <property type="match status" value="1"/>
</dbReference>
<dbReference type="Pfam" id="PF09619">
    <property type="entry name" value="YscW"/>
    <property type="match status" value="1"/>
</dbReference>
<sequence>MRALSIIPLLAGLAACVPMSDSNETMLTGTVTYRERIALPPDSRVIVTISDVSLMDAPSVTIAQNQITTAGQQVPISFAVSYDRARIQPGRTYAVSARILDKRGQLAWITDTRNPLPPPGQSIELWLVQARR</sequence>
<dbReference type="PROSITE" id="PS51257">
    <property type="entry name" value="PROKAR_LIPOPROTEIN"/>
    <property type="match status" value="1"/>
</dbReference>
<dbReference type="STRING" id="93064.BRX40_07540"/>
<keyword evidence="4" id="KW-1185">Reference proteome</keyword>
<evidence type="ECO:0000313" key="4">
    <source>
        <dbReference type="Proteomes" id="UP000185161"/>
    </source>
</evidence>
<dbReference type="Proteomes" id="UP000287746">
    <property type="component" value="Unassembled WGS sequence"/>
</dbReference>
<name>A0A1L6J8S8_9SPHN</name>
<protein>
    <recommendedName>
        <fullName evidence="7">Lipoprotein</fullName>
    </recommendedName>
</protein>
<evidence type="ECO:0000313" key="3">
    <source>
        <dbReference type="EMBL" id="RSY80596.1"/>
    </source>
</evidence>
<dbReference type="AlphaFoldDB" id="A0A1L6J8S8"/>
<dbReference type="InterPro" id="IPR053196">
    <property type="entry name" value="Lipoprotein_YbaY-like"/>
</dbReference>
<dbReference type="InterPro" id="IPR039366">
    <property type="entry name" value="Pilotin"/>
</dbReference>
<dbReference type="GeneID" id="44132405"/>
<evidence type="ECO:0000313" key="1">
    <source>
        <dbReference type="EMBL" id="APR52299.1"/>
    </source>
</evidence>
<proteinExistence type="predicted"/>
<evidence type="ECO:0008006" key="7">
    <source>
        <dbReference type="Google" id="ProtNLM"/>
    </source>
</evidence>
<accession>A0A1L6J8S8</accession>
<dbReference type="Proteomes" id="UP000286681">
    <property type="component" value="Unassembled WGS sequence"/>
</dbReference>
<dbReference type="KEGG" id="skr:BRX40_07540"/>
<evidence type="ECO:0000313" key="6">
    <source>
        <dbReference type="Proteomes" id="UP000287746"/>
    </source>
</evidence>
<reference evidence="4" key="2">
    <citation type="submission" date="2016-12" db="EMBL/GenBank/DDBJ databases">
        <title>Whole genome sequencing of Sphingomonas sp. ABOJV.</title>
        <authorList>
            <person name="Conlan S."/>
            <person name="Thomas P.J."/>
            <person name="Mullikin J."/>
            <person name="Palmore T.N."/>
            <person name="Frank K.M."/>
            <person name="Segre J.A."/>
        </authorList>
    </citation>
    <scope>NUCLEOTIDE SEQUENCE [LARGE SCALE GENOMIC DNA]</scope>
    <source>
        <strain evidence="4">ABOJV</strain>
    </source>
</reference>
<dbReference type="PANTHER" id="PTHR38013:SF1">
    <property type="entry name" value="GLYCOPROTEIN_POLYSACCHARIDE METABOLISM"/>
    <property type="match status" value="1"/>
</dbReference>
<dbReference type="EMBL" id="QQWO01000014">
    <property type="protein sequence ID" value="RSV00933.1"/>
    <property type="molecule type" value="Genomic_DNA"/>
</dbReference>
<dbReference type="Proteomes" id="UP000185161">
    <property type="component" value="Chromosome"/>
</dbReference>
<reference evidence="5 6" key="3">
    <citation type="submission" date="2018-07" db="EMBL/GenBank/DDBJ databases">
        <title>Genomic and Epidemiologic Investigation of an Indolent Hospital Outbreak.</title>
        <authorList>
            <person name="Johnson R.C."/>
            <person name="Deming C."/>
            <person name="Conlan S."/>
            <person name="Zellmer C.J."/>
            <person name="Michelin A.V."/>
            <person name="Lee-Lin S."/>
            <person name="Thomas P.J."/>
            <person name="Park M."/>
            <person name="Weingarten R.A."/>
            <person name="Less J."/>
            <person name="Dekker J.P."/>
            <person name="Frank K.M."/>
            <person name="Musser K.A."/>
            <person name="Mcquiston J.R."/>
            <person name="Henderson D.K."/>
            <person name="Lau A.F."/>
            <person name="Palmore T.N."/>
            <person name="Segre J.A."/>
        </authorList>
    </citation>
    <scope>NUCLEOTIDE SEQUENCE [LARGE SCALE GENOMIC DNA]</scope>
    <source>
        <strain evidence="3 6">SK-CDC1_0717</strain>
        <strain evidence="2 5">SK-NIH.Env10_0317</strain>
    </source>
</reference>
<evidence type="ECO:0000313" key="2">
    <source>
        <dbReference type="EMBL" id="RSV00933.1"/>
    </source>
</evidence>